<comment type="subcellular location">
    <subcellularLocation>
        <location evidence="1">Membrane</location>
        <topology evidence="1">Multi-pass membrane protein</topology>
    </subcellularLocation>
</comment>
<dbReference type="InterPro" id="IPR004709">
    <property type="entry name" value="NaH_exchanger"/>
</dbReference>
<proteinExistence type="inferred from homology"/>
<evidence type="ECO:0000259" key="12">
    <source>
        <dbReference type="Pfam" id="PF00999"/>
    </source>
</evidence>
<evidence type="ECO:0000256" key="2">
    <source>
        <dbReference type="ARBA" id="ARBA00022448"/>
    </source>
</evidence>
<feature type="domain" description="Cation/H+ exchanger transmembrane" evidence="12">
    <location>
        <begin position="32"/>
        <end position="440"/>
    </location>
</feature>
<name>A0AAD9LTR0_9STRA</name>
<gene>
    <name evidence="13" type="ORF">P3T76_000626</name>
</gene>
<feature type="compositionally biased region" description="Basic and acidic residues" evidence="10">
    <location>
        <begin position="583"/>
        <end position="592"/>
    </location>
</feature>
<evidence type="ECO:0000256" key="5">
    <source>
        <dbReference type="ARBA" id="ARBA00023053"/>
    </source>
</evidence>
<dbReference type="InterPro" id="IPR006153">
    <property type="entry name" value="Cation/H_exchanger_TM"/>
</dbReference>
<feature type="transmembrane region" description="Helical" evidence="11">
    <location>
        <begin position="15"/>
        <end position="32"/>
    </location>
</feature>
<evidence type="ECO:0000313" key="13">
    <source>
        <dbReference type="EMBL" id="KAK1948336.1"/>
    </source>
</evidence>
<comment type="caution">
    <text evidence="13">The sequence shown here is derived from an EMBL/GenBank/DDBJ whole genome shotgun (WGS) entry which is preliminary data.</text>
</comment>
<reference evidence="13" key="1">
    <citation type="submission" date="2023-08" db="EMBL/GenBank/DDBJ databases">
        <title>Reference Genome Resource for the Citrus Pathogen Phytophthora citrophthora.</title>
        <authorList>
            <person name="Moller H."/>
            <person name="Coetzee B."/>
            <person name="Rose L.J."/>
            <person name="Van Niekerk J.M."/>
        </authorList>
    </citation>
    <scope>NUCLEOTIDE SEQUENCE</scope>
    <source>
        <strain evidence="13">STE-U-9442</strain>
    </source>
</reference>
<dbReference type="PANTHER" id="PTHR10110:SF187">
    <property type="entry name" value="SODIUM_HYDROGEN EXCHANGER"/>
    <property type="match status" value="1"/>
</dbReference>
<dbReference type="PANTHER" id="PTHR10110">
    <property type="entry name" value="SODIUM/HYDROGEN EXCHANGER"/>
    <property type="match status" value="1"/>
</dbReference>
<feature type="transmembrane region" description="Helical" evidence="11">
    <location>
        <begin position="344"/>
        <end position="363"/>
    </location>
</feature>
<dbReference type="EMBL" id="JASMQC010000001">
    <property type="protein sequence ID" value="KAK1948336.1"/>
    <property type="molecule type" value="Genomic_DNA"/>
</dbReference>
<dbReference type="InterPro" id="IPR018422">
    <property type="entry name" value="Cation/H_exchanger_CPA1"/>
</dbReference>
<dbReference type="GO" id="GO:0005886">
    <property type="term" value="C:plasma membrane"/>
    <property type="evidence" value="ECO:0007669"/>
    <property type="project" value="TreeGrafter"/>
</dbReference>
<dbReference type="AlphaFoldDB" id="A0AAD9LTR0"/>
<feature type="transmembrane region" description="Helical" evidence="11">
    <location>
        <begin position="383"/>
        <end position="401"/>
    </location>
</feature>
<feature type="region of interest" description="Disordered" evidence="10">
    <location>
        <begin position="563"/>
        <end position="599"/>
    </location>
</feature>
<protein>
    <recommendedName>
        <fullName evidence="9">Sodium/hydrogen exchanger</fullName>
    </recommendedName>
</protein>
<keyword evidence="8 9" id="KW-0739">Sodium transport</keyword>
<evidence type="ECO:0000256" key="6">
    <source>
        <dbReference type="ARBA" id="ARBA00023065"/>
    </source>
</evidence>
<dbReference type="GO" id="GO:0015386">
    <property type="term" value="F:potassium:proton antiporter activity"/>
    <property type="evidence" value="ECO:0007669"/>
    <property type="project" value="TreeGrafter"/>
</dbReference>
<dbReference type="PRINTS" id="PR01084">
    <property type="entry name" value="NAHEXCHNGR"/>
</dbReference>
<keyword evidence="2 9" id="KW-0813">Transport</keyword>
<feature type="transmembrane region" description="Helical" evidence="11">
    <location>
        <begin position="168"/>
        <end position="188"/>
    </location>
</feature>
<feature type="transmembrane region" description="Helical" evidence="11">
    <location>
        <begin position="269"/>
        <end position="289"/>
    </location>
</feature>
<accession>A0AAD9LTR0</accession>
<dbReference type="Proteomes" id="UP001259832">
    <property type="component" value="Unassembled WGS sequence"/>
</dbReference>
<dbReference type="Gene3D" id="6.10.140.1330">
    <property type="match status" value="1"/>
</dbReference>
<evidence type="ECO:0000256" key="4">
    <source>
        <dbReference type="ARBA" id="ARBA00022989"/>
    </source>
</evidence>
<evidence type="ECO:0000256" key="9">
    <source>
        <dbReference type="RuleBase" id="RU003722"/>
    </source>
</evidence>
<keyword evidence="5" id="KW-0915">Sodium</keyword>
<feature type="transmembrane region" description="Helical" evidence="11">
    <location>
        <begin position="421"/>
        <end position="441"/>
    </location>
</feature>
<keyword evidence="7 11" id="KW-0472">Membrane</keyword>
<feature type="transmembrane region" description="Helical" evidence="11">
    <location>
        <begin position="301"/>
        <end position="324"/>
    </location>
</feature>
<feature type="transmembrane region" description="Helical" evidence="11">
    <location>
        <begin position="105"/>
        <end position="126"/>
    </location>
</feature>
<evidence type="ECO:0000256" key="8">
    <source>
        <dbReference type="ARBA" id="ARBA00023201"/>
    </source>
</evidence>
<evidence type="ECO:0000256" key="1">
    <source>
        <dbReference type="ARBA" id="ARBA00004141"/>
    </source>
</evidence>
<evidence type="ECO:0000313" key="14">
    <source>
        <dbReference type="Proteomes" id="UP001259832"/>
    </source>
</evidence>
<keyword evidence="3 9" id="KW-0812">Transmembrane</keyword>
<comment type="similarity">
    <text evidence="9">Belongs to the monovalent cation:proton antiporter 1 (CPA1) transporter (TC 2.A.36) family.</text>
</comment>
<feature type="region of interest" description="Disordered" evidence="10">
    <location>
        <begin position="451"/>
        <end position="547"/>
    </location>
</feature>
<dbReference type="GO" id="GO:0015385">
    <property type="term" value="F:sodium:proton antiporter activity"/>
    <property type="evidence" value="ECO:0007669"/>
    <property type="project" value="InterPro"/>
</dbReference>
<evidence type="ECO:0000256" key="3">
    <source>
        <dbReference type="ARBA" id="ARBA00022692"/>
    </source>
</evidence>
<feature type="compositionally biased region" description="Basic residues" evidence="10">
    <location>
        <begin position="478"/>
        <end position="488"/>
    </location>
</feature>
<keyword evidence="6 9" id="KW-0406">Ion transport</keyword>
<dbReference type="GO" id="GO:0098719">
    <property type="term" value="P:sodium ion import across plasma membrane"/>
    <property type="evidence" value="ECO:0007669"/>
    <property type="project" value="TreeGrafter"/>
</dbReference>
<feature type="transmembrane region" description="Helical" evidence="11">
    <location>
        <begin position="76"/>
        <end position="93"/>
    </location>
</feature>
<feature type="transmembrane region" description="Helical" evidence="11">
    <location>
        <begin position="138"/>
        <end position="161"/>
    </location>
</feature>
<dbReference type="GO" id="GO:0051453">
    <property type="term" value="P:regulation of intracellular pH"/>
    <property type="evidence" value="ECO:0007669"/>
    <property type="project" value="TreeGrafter"/>
</dbReference>
<feature type="compositionally biased region" description="Basic and acidic residues" evidence="10">
    <location>
        <begin position="504"/>
        <end position="516"/>
    </location>
</feature>
<keyword evidence="9" id="KW-0050">Antiport</keyword>
<dbReference type="Pfam" id="PF00999">
    <property type="entry name" value="Na_H_Exchanger"/>
    <property type="match status" value="1"/>
</dbReference>
<evidence type="ECO:0000256" key="10">
    <source>
        <dbReference type="SAM" id="MobiDB-lite"/>
    </source>
</evidence>
<keyword evidence="14" id="KW-1185">Reference proteome</keyword>
<keyword evidence="4 11" id="KW-1133">Transmembrane helix</keyword>
<evidence type="ECO:0000256" key="11">
    <source>
        <dbReference type="SAM" id="Phobius"/>
    </source>
</evidence>
<organism evidence="13 14">
    <name type="scientific">Phytophthora citrophthora</name>
    <dbReference type="NCBI Taxonomy" id="4793"/>
    <lineage>
        <taxon>Eukaryota</taxon>
        <taxon>Sar</taxon>
        <taxon>Stramenopiles</taxon>
        <taxon>Oomycota</taxon>
        <taxon>Peronosporomycetes</taxon>
        <taxon>Peronosporales</taxon>
        <taxon>Peronosporaceae</taxon>
        <taxon>Phytophthora</taxon>
    </lineage>
</organism>
<feature type="transmembrane region" description="Helical" evidence="11">
    <location>
        <begin position="208"/>
        <end position="233"/>
    </location>
</feature>
<dbReference type="NCBIfam" id="TIGR00840">
    <property type="entry name" value="b_cpa1"/>
    <property type="match status" value="1"/>
</dbReference>
<sequence>MQHERDDDAAMMEDAVLLLLMLFVIVVVSFVLDRYSCNLVSQSGFAMVFGLVVGLFMIMGDKHAVLHTHLNLDNSLFFNVLLPPIIFEGGFSIKRQAFFRNFPAIMNTAIIGTVVAATVTGGVLYLAGQSKMVTRLSWVEALLFGTLINAVDPVATLSCFNKLHVPPLLFNLVFGESVINNALAIALYQTLHKWNVGTDLSLKQLFHVAINTSWMFVGSLLVSAVITLCGAFLLKRKVFSSLHFFPSYEICLCLIFSLLTYYVADSFKLSGIVALFFSGTMTAHYHFNVLSREARHAFTHLLHTLSFVCENVVYVFMGTSVIMIFSGHPEKSLGAALRVDDIDWHFIGLTLVACFVARFLNIFPLLQLSNWSRESSDRIPVKYMSVMWFVGLRGSIAFALAKNWNYTGRYGSHRQLVESTTLVVVLFTTIVIGGLTGPLLYKLRLTNHHSALSQSDHEPNPEGESSSEEDQARALQRSTRHFMLRRNSRATEQQVEQRAPEGSTTRDQEAEMERDLVFTSRPQFRDEDYSENDGEDSPTQRRETRTGAFIRNWQAFDTAYMQPYFGGHRSPASRRPVEEEEAADTHRQDLDKMQLQSAV</sequence>
<evidence type="ECO:0000256" key="7">
    <source>
        <dbReference type="ARBA" id="ARBA00023136"/>
    </source>
</evidence>
<feature type="transmembrane region" description="Helical" evidence="11">
    <location>
        <begin position="245"/>
        <end position="263"/>
    </location>
</feature>
<feature type="transmembrane region" description="Helical" evidence="11">
    <location>
        <begin position="39"/>
        <end position="60"/>
    </location>
</feature>